<proteinExistence type="predicted"/>
<dbReference type="Proteomes" id="UP000028828">
    <property type="component" value="Unassembled WGS sequence"/>
</dbReference>
<dbReference type="InterPro" id="IPR019265">
    <property type="entry name" value="RTRAF"/>
</dbReference>
<dbReference type="PANTHER" id="PTHR15924">
    <property type="entry name" value="CLE"/>
    <property type="match status" value="1"/>
</dbReference>
<protein>
    <submittedName>
        <fullName evidence="1">Putative carnitine deficiency-associated protein</fullName>
    </submittedName>
</protein>
<sequence length="287" mass="31544">MADAASAACKPRSGCLPVALTPFTERKLKALACAMLEGERQADWEWTRDVVVWMEEEKIRLYPRHKRDAMRVVSDKHKWWTLMLQYCRDLEVQLDGEGPAPPCTPENLAGLLDVLSSVAIADIYEDALEGSELPIDSSSPLNALEKKAASVSSVQRKRSEQTHADGIAEDLQALRQPLNSVLARMHLPLLQENAENGEIVSAVKAVAMRLKAPTGSEQGDEILQDMAVACPLPVENSAFFKAFVCGLRALHVESLRETQAEINQLIEALQALIADPVTDNRLGRVGI</sequence>
<gene>
    <name evidence="1" type="ORF">TGP89_300110</name>
</gene>
<evidence type="ECO:0000313" key="2">
    <source>
        <dbReference type="Proteomes" id="UP000028828"/>
    </source>
</evidence>
<dbReference type="Pfam" id="PF10036">
    <property type="entry name" value="RLL"/>
    <property type="match status" value="1"/>
</dbReference>
<organism evidence="1 2">
    <name type="scientific">Toxoplasma gondii p89</name>
    <dbReference type="NCBI Taxonomy" id="943119"/>
    <lineage>
        <taxon>Eukaryota</taxon>
        <taxon>Sar</taxon>
        <taxon>Alveolata</taxon>
        <taxon>Apicomplexa</taxon>
        <taxon>Conoidasida</taxon>
        <taxon>Coccidia</taxon>
        <taxon>Eucoccidiorida</taxon>
        <taxon>Eimeriorina</taxon>
        <taxon>Sarcocystidae</taxon>
        <taxon>Toxoplasma</taxon>
    </lineage>
</organism>
<dbReference type="OrthoDB" id="514167at2759"/>
<dbReference type="VEuPathDB" id="ToxoDB:TGP89_300110"/>
<comment type="caution">
    <text evidence="1">The sequence shown here is derived from an EMBL/GenBank/DDBJ whole genome shotgun (WGS) entry which is preliminary data.</text>
</comment>
<reference evidence="1 2" key="1">
    <citation type="submission" date="2014-03" db="EMBL/GenBank/DDBJ databases">
        <authorList>
            <person name="Sibley D."/>
            <person name="Venepally P."/>
            <person name="Karamycheva S."/>
            <person name="Hadjithomas M."/>
            <person name="Khan A."/>
            <person name="Brunk B."/>
            <person name="Roos D."/>
            <person name="Caler E."/>
            <person name="Lorenzi H."/>
        </authorList>
    </citation>
    <scope>NUCLEOTIDE SEQUENCE [LARGE SCALE GENOMIC DNA]</scope>
    <source>
        <strain evidence="2">p89</strain>
    </source>
</reference>
<dbReference type="EMBL" id="AEYI02002296">
    <property type="protein sequence ID" value="KFG28777.1"/>
    <property type="molecule type" value="Genomic_DNA"/>
</dbReference>
<dbReference type="AlphaFoldDB" id="A0A086J9F9"/>
<accession>A0A086J9F9</accession>
<name>A0A086J9F9_TOXGO</name>
<evidence type="ECO:0000313" key="1">
    <source>
        <dbReference type="EMBL" id="KFG28777.1"/>
    </source>
</evidence>